<dbReference type="SUPFAM" id="SSF52540">
    <property type="entry name" value="P-loop containing nucleoside triphosphate hydrolases"/>
    <property type="match status" value="1"/>
</dbReference>
<dbReference type="AlphaFoldDB" id="A0A6A8M8B5"/>
<dbReference type="EMBL" id="VUNB01000006">
    <property type="protein sequence ID" value="MST69582.1"/>
    <property type="molecule type" value="Genomic_DNA"/>
</dbReference>
<accession>A0A6A8M8B5</accession>
<protein>
    <recommendedName>
        <fullName evidence="2">Asp23/Gls24 family envelope stress response protein</fullName>
    </recommendedName>
</protein>
<organism evidence="1">
    <name type="scientific">Baileyella intestinalis</name>
    <dbReference type="NCBI Taxonomy" id="2606709"/>
    <lineage>
        <taxon>Bacteria</taxon>
        <taxon>Bacillati</taxon>
        <taxon>Bacillota</taxon>
        <taxon>Clostridia</taxon>
        <taxon>Peptostreptococcales</taxon>
        <taxon>Anaerovoracaceae</taxon>
        <taxon>Baileyella</taxon>
    </lineage>
</organism>
<reference evidence="1" key="1">
    <citation type="submission" date="2019-09" db="EMBL/GenBank/DDBJ databases">
        <title>In-depth cultivation of the pig gut microbiome towards novel bacterial diversity and tailored functional studies.</title>
        <authorList>
            <person name="Wylensek D."/>
            <person name="Hitch T.C.A."/>
            <person name="Clavel T."/>
        </authorList>
    </citation>
    <scope>NUCLEOTIDE SEQUENCE</scope>
    <source>
        <strain evidence="1">RF-744-FAT-WT-3</strain>
    </source>
</reference>
<proteinExistence type="predicted"/>
<evidence type="ECO:0008006" key="2">
    <source>
        <dbReference type="Google" id="ProtNLM"/>
    </source>
</evidence>
<comment type="caution">
    <text evidence="1">The sequence shown here is derived from an EMBL/GenBank/DDBJ whole genome shotgun (WGS) entry which is preliminary data.</text>
</comment>
<sequence>MWYHLTMEIISFTGKSGTGKSYQAVGLSRRLRADAIIDDGLLIYKGRIVAGRSAKACASKAAAMRTALFNYEDQRNEVKEALERYKPARLMILGTSDRMVDWITKALDLHTADRRVYIEEVSTAEDREKASYSRNQRGEHVIPVPYMQIRKDFAGYFLDPIRRFRNPSMPEGPAQSVSTIVRPAYSYAGKFQIAPSVLSDIVYITAERYHKHFRVADTYSNRNPGELDVVVVLHIFWKKRIMNQVGDFQEKLKDQIQSMTAFSVRNINVQIRTVTVKREVAMARKRREAVKPLTDLMGNGHGYWQEQERK</sequence>
<name>A0A6A8M8B5_9FIRM</name>
<evidence type="ECO:0000313" key="1">
    <source>
        <dbReference type="EMBL" id="MST69582.1"/>
    </source>
</evidence>
<dbReference type="InterPro" id="IPR027417">
    <property type="entry name" value="P-loop_NTPase"/>
</dbReference>
<dbReference type="RefSeq" id="WP_154573050.1">
    <property type="nucleotide sequence ID" value="NZ_VUNB01000006.1"/>
</dbReference>
<gene>
    <name evidence="1" type="ORF">FYJ66_08300</name>
</gene>